<dbReference type="InterPro" id="IPR025510">
    <property type="entry name" value="DUF4397"/>
</dbReference>
<organism evidence="3 4">
    <name type="scientific">Piscinibacter gummiphilus</name>
    <dbReference type="NCBI Taxonomy" id="946333"/>
    <lineage>
        <taxon>Bacteria</taxon>
        <taxon>Pseudomonadati</taxon>
        <taxon>Pseudomonadota</taxon>
        <taxon>Betaproteobacteria</taxon>
        <taxon>Burkholderiales</taxon>
        <taxon>Sphaerotilaceae</taxon>
        <taxon>Piscinibacter</taxon>
    </lineage>
</organism>
<dbReference type="EMBL" id="CP136336">
    <property type="protein sequence ID" value="WOB09547.1"/>
    <property type="molecule type" value="Genomic_DNA"/>
</dbReference>
<evidence type="ECO:0000256" key="1">
    <source>
        <dbReference type="SAM" id="SignalP"/>
    </source>
</evidence>
<dbReference type="Pfam" id="PF14344">
    <property type="entry name" value="DUF4397"/>
    <property type="match status" value="1"/>
</dbReference>
<dbReference type="RefSeq" id="WP_316702495.1">
    <property type="nucleotide sequence ID" value="NZ_CP136336.1"/>
</dbReference>
<accession>A0ABZ0CX43</accession>
<evidence type="ECO:0000313" key="3">
    <source>
        <dbReference type="EMBL" id="WOB09547.1"/>
    </source>
</evidence>
<gene>
    <name evidence="3" type="ORF">RXV79_05665</name>
</gene>
<sequence>MKKVFTQLLPALASLLIVAACGGGDDADDISDRLANAEPKVRLVHAGVFTRPLTLTRNGTAVSGASNVAYANASNYVDVPTGSAEWRVATDTNAEVGTSTLSTNRGNRYMFVAVPNLSLFGSQAELLAITDPYDWGLTAASGRVRVLHAAANTTGALDVYLTQNSSDISTRTPNFSGVGYKTANPASGANSLDFAVGSGTYTLTITPAGSKSPIFQAPVSLANNADWLVTVLADSIAPNDLRVLIVKSDDSSATQEIANTL</sequence>
<keyword evidence="1" id="KW-0732">Signal</keyword>
<dbReference type="Proteomes" id="UP001303946">
    <property type="component" value="Chromosome"/>
</dbReference>
<name>A0ABZ0CX43_9BURK</name>
<reference evidence="3 4" key="1">
    <citation type="submission" date="2023-10" db="EMBL/GenBank/DDBJ databases">
        <title>Bacteria for the degradation of biodegradable plastic PBAT(Polybutylene adipate terephthalate).</title>
        <authorList>
            <person name="Weon H.-Y."/>
            <person name="Yeon J."/>
        </authorList>
    </citation>
    <scope>NUCLEOTIDE SEQUENCE [LARGE SCALE GENOMIC DNA]</scope>
    <source>
        <strain evidence="3 4">SBD 7-3</strain>
    </source>
</reference>
<evidence type="ECO:0000259" key="2">
    <source>
        <dbReference type="Pfam" id="PF14344"/>
    </source>
</evidence>
<keyword evidence="4" id="KW-1185">Reference proteome</keyword>
<feature type="chain" id="PRO_5045702223" evidence="1">
    <location>
        <begin position="20"/>
        <end position="261"/>
    </location>
</feature>
<proteinExistence type="predicted"/>
<protein>
    <submittedName>
        <fullName evidence="3">DUF4397 domain-containing protein</fullName>
    </submittedName>
</protein>
<feature type="domain" description="DUF4397" evidence="2">
    <location>
        <begin position="40"/>
        <end position="160"/>
    </location>
</feature>
<evidence type="ECO:0000313" key="4">
    <source>
        <dbReference type="Proteomes" id="UP001303946"/>
    </source>
</evidence>
<feature type="signal peptide" evidence="1">
    <location>
        <begin position="1"/>
        <end position="19"/>
    </location>
</feature>
<dbReference type="PROSITE" id="PS51257">
    <property type="entry name" value="PROKAR_LIPOPROTEIN"/>
    <property type="match status" value="1"/>
</dbReference>